<evidence type="ECO:0000259" key="11">
    <source>
        <dbReference type="PROSITE" id="PS50262"/>
    </source>
</evidence>
<evidence type="ECO:0000256" key="3">
    <source>
        <dbReference type="ARBA" id="ARBA00022989"/>
    </source>
</evidence>
<evidence type="ECO:0000256" key="4">
    <source>
        <dbReference type="ARBA" id="ARBA00023040"/>
    </source>
</evidence>
<dbReference type="PANTHER" id="PTHR24225:SF24">
    <property type="entry name" value="G-PROTEIN COUPLED RECEPTORS FAMILY 1 PROFILE DOMAIN-CONTAINING PROTEIN"/>
    <property type="match status" value="1"/>
</dbReference>
<feature type="transmembrane region" description="Helical" evidence="10">
    <location>
        <begin position="143"/>
        <end position="165"/>
    </location>
</feature>
<dbReference type="PANTHER" id="PTHR24225">
    <property type="entry name" value="CHEMOTACTIC RECEPTOR"/>
    <property type="match status" value="1"/>
</dbReference>
<evidence type="ECO:0000313" key="12">
    <source>
        <dbReference type="EMBL" id="KAG7475530.1"/>
    </source>
</evidence>
<proteinExistence type="inferred from homology"/>
<evidence type="ECO:0000256" key="5">
    <source>
        <dbReference type="ARBA" id="ARBA00023136"/>
    </source>
</evidence>
<organism evidence="12 13">
    <name type="scientific">Solea senegalensis</name>
    <name type="common">Senegalese sole</name>
    <dbReference type="NCBI Taxonomy" id="28829"/>
    <lineage>
        <taxon>Eukaryota</taxon>
        <taxon>Metazoa</taxon>
        <taxon>Chordata</taxon>
        <taxon>Craniata</taxon>
        <taxon>Vertebrata</taxon>
        <taxon>Euteleostomi</taxon>
        <taxon>Actinopterygii</taxon>
        <taxon>Neopterygii</taxon>
        <taxon>Teleostei</taxon>
        <taxon>Neoteleostei</taxon>
        <taxon>Acanthomorphata</taxon>
        <taxon>Carangaria</taxon>
        <taxon>Pleuronectiformes</taxon>
        <taxon>Pleuronectoidei</taxon>
        <taxon>Soleidae</taxon>
        <taxon>Solea</taxon>
    </lineage>
</organism>
<keyword evidence="4" id="KW-0297">G-protein coupled receptor</keyword>
<reference evidence="12 13" key="1">
    <citation type="journal article" date="2021" name="Sci. Rep.">
        <title>Chromosome anchoring in Senegalese sole (Solea senegalensis) reveals sex-associated markers and genome rearrangements in flatfish.</title>
        <authorList>
            <person name="Guerrero-Cozar I."/>
            <person name="Gomez-Garrido J."/>
            <person name="Berbel C."/>
            <person name="Martinez-Blanch J.F."/>
            <person name="Alioto T."/>
            <person name="Claros M.G."/>
            <person name="Gagnaire P.A."/>
            <person name="Manchado M."/>
        </authorList>
    </citation>
    <scope>NUCLEOTIDE SEQUENCE [LARGE SCALE GENOMIC DNA]</scope>
    <source>
        <strain evidence="12">Sse05_10M</strain>
    </source>
</reference>
<dbReference type="InterPro" id="IPR000276">
    <property type="entry name" value="GPCR_Rhodpsn"/>
</dbReference>
<evidence type="ECO:0000256" key="2">
    <source>
        <dbReference type="ARBA" id="ARBA00022692"/>
    </source>
</evidence>
<dbReference type="GO" id="GO:0004875">
    <property type="term" value="F:complement receptor activity"/>
    <property type="evidence" value="ECO:0007669"/>
    <property type="project" value="TreeGrafter"/>
</dbReference>
<dbReference type="Pfam" id="PF00001">
    <property type="entry name" value="7tm_1"/>
    <property type="match status" value="1"/>
</dbReference>
<dbReference type="InterPro" id="IPR000826">
    <property type="entry name" value="Formyl_rcpt-rel"/>
</dbReference>
<dbReference type="GO" id="GO:0006954">
    <property type="term" value="P:inflammatory response"/>
    <property type="evidence" value="ECO:0007669"/>
    <property type="project" value="TreeGrafter"/>
</dbReference>
<comment type="subcellular location">
    <subcellularLocation>
        <location evidence="1">Membrane</location>
        <topology evidence="1">Multi-pass membrane protein</topology>
    </subcellularLocation>
</comment>
<evidence type="ECO:0000256" key="9">
    <source>
        <dbReference type="SAM" id="MobiDB-lite"/>
    </source>
</evidence>
<dbReference type="GO" id="GO:0007200">
    <property type="term" value="P:phospholipase C-activating G protein-coupled receptor signaling pathway"/>
    <property type="evidence" value="ECO:0007669"/>
    <property type="project" value="TreeGrafter"/>
</dbReference>
<feature type="transmembrane region" description="Helical" evidence="10">
    <location>
        <begin position="91"/>
        <end position="110"/>
    </location>
</feature>
<dbReference type="InterPro" id="IPR017452">
    <property type="entry name" value="GPCR_Rhodpsn_7TM"/>
</dbReference>
<comment type="caution">
    <text evidence="12">The sequence shown here is derived from an EMBL/GenBank/DDBJ whole genome shotgun (WGS) entry which is preliminary data.</text>
</comment>
<dbReference type="PROSITE" id="PS00237">
    <property type="entry name" value="G_PROTEIN_RECEP_F1_1"/>
    <property type="match status" value="1"/>
</dbReference>
<keyword evidence="13" id="KW-1185">Reference proteome</keyword>
<dbReference type="GO" id="GO:0007204">
    <property type="term" value="P:positive regulation of cytosolic calcium ion concentration"/>
    <property type="evidence" value="ECO:0007669"/>
    <property type="project" value="TreeGrafter"/>
</dbReference>
<dbReference type="GO" id="GO:0004930">
    <property type="term" value="F:G protein-coupled receptor activity"/>
    <property type="evidence" value="ECO:0007669"/>
    <property type="project" value="UniProtKB-KW"/>
</dbReference>
<dbReference type="SUPFAM" id="SSF81321">
    <property type="entry name" value="Family A G protein-coupled receptor-like"/>
    <property type="match status" value="1"/>
</dbReference>
<dbReference type="GO" id="GO:0005886">
    <property type="term" value="C:plasma membrane"/>
    <property type="evidence" value="ECO:0007669"/>
    <property type="project" value="TreeGrafter"/>
</dbReference>
<sequence length="310" mass="35509">MHAHSLCGHLLCDIYGRDCRKWFGHLCDRLQNEEGYRWNFGDFMCKLNSFVSVISMFTSIFLLMAISVDRCLSVCVVVWAQNKRTVVKAQLTVTVIWVAAALCSIPYTYFREVIVVDFTEVEKKTYCTYKEGTPLLMLETFRLVVGFVIPFLVICVSYMAIFVRARRLQRTRTHRSYKVILSIIFAFFFCWLPFHIVRFIEQNVGYSKYITYIGGPVVAILAFTNSCLNPFLYVFMCHEFQRKLKQSVCFVLESALAEDFLVSSRSLSSHLSISRSSQSAASVQERRGTDTSLKLIDNKQPPGAKTPSTG</sequence>
<feature type="transmembrane region" description="Helical" evidence="10">
    <location>
        <begin position="50"/>
        <end position="79"/>
    </location>
</feature>
<evidence type="ECO:0000256" key="6">
    <source>
        <dbReference type="ARBA" id="ARBA00023170"/>
    </source>
</evidence>
<comment type="similarity">
    <text evidence="8">Belongs to the chemokine-like receptor (CMKLR) family.</text>
</comment>
<feature type="transmembrane region" description="Helical" evidence="10">
    <location>
        <begin position="209"/>
        <end position="235"/>
    </location>
</feature>
<feature type="region of interest" description="Disordered" evidence="9">
    <location>
        <begin position="276"/>
        <end position="310"/>
    </location>
</feature>
<evidence type="ECO:0000256" key="1">
    <source>
        <dbReference type="ARBA" id="ARBA00004141"/>
    </source>
</evidence>
<keyword evidence="7" id="KW-0807">Transducer</keyword>
<accession>A0AAV6PSZ4</accession>
<evidence type="ECO:0000256" key="10">
    <source>
        <dbReference type="SAM" id="Phobius"/>
    </source>
</evidence>
<protein>
    <submittedName>
        <fullName evidence="12">Chemokine-like receptor 1</fullName>
    </submittedName>
</protein>
<evidence type="ECO:0000313" key="13">
    <source>
        <dbReference type="Proteomes" id="UP000693946"/>
    </source>
</evidence>
<dbReference type="Proteomes" id="UP000693946">
    <property type="component" value="Linkage Group LG9"/>
</dbReference>
<gene>
    <name evidence="12" type="ORF">JOB18_033017</name>
</gene>
<feature type="transmembrane region" description="Helical" evidence="10">
    <location>
        <begin position="177"/>
        <end position="197"/>
    </location>
</feature>
<dbReference type="AlphaFoldDB" id="A0AAV6PSZ4"/>
<keyword evidence="3 10" id="KW-1133">Transmembrane helix</keyword>
<evidence type="ECO:0000256" key="8">
    <source>
        <dbReference type="ARBA" id="ARBA00025736"/>
    </source>
</evidence>
<keyword evidence="5 10" id="KW-0472">Membrane</keyword>
<feature type="domain" description="G-protein coupled receptors family 1 profile" evidence="11">
    <location>
        <begin position="38"/>
        <end position="233"/>
    </location>
</feature>
<dbReference type="PROSITE" id="PS50262">
    <property type="entry name" value="G_PROTEIN_RECEP_F1_2"/>
    <property type="match status" value="1"/>
</dbReference>
<evidence type="ECO:0000256" key="7">
    <source>
        <dbReference type="ARBA" id="ARBA00023224"/>
    </source>
</evidence>
<keyword evidence="6 12" id="KW-0675">Receptor</keyword>
<name>A0AAV6PSZ4_SOLSE</name>
<dbReference type="EMBL" id="JAGKHQ010000021">
    <property type="protein sequence ID" value="KAG7475530.1"/>
    <property type="molecule type" value="Genomic_DNA"/>
</dbReference>
<keyword evidence="2 10" id="KW-0812">Transmembrane</keyword>